<keyword evidence="5 15" id="KW-0597">Phosphoprotein</keyword>
<feature type="transmembrane region" description="Helical" evidence="17">
    <location>
        <begin position="21"/>
        <end position="43"/>
    </location>
</feature>
<dbReference type="InterPro" id="IPR008207">
    <property type="entry name" value="Sig_transdc_His_kin_Hpt_dom"/>
</dbReference>
<evidence type="ECO:0000256" key="7">
    <source>
        <dbReference type="ARBA" id="ARBA00022692"/>
    </source>
</evidence>
<dbReference type="SMART" id="SM00388">
    <property type="entry name" value="HisKA"/>
    <property type="match status" value="1"/>
</dbReference>
<comment type="catalytic activity">
    <reaction evidence="1">
        <text>ATP + protein L-histidine = ADP + protein N-phospho-L-histidine.</text>
        <dbReference type="EC" id="2.7.13.3"/>
    </reaction>
</comment>
<feature type="coiled-coil region" evidence="16">
    <location>
        <begin position="249"/>
        <end position="276"/>
    </location>
</feature>
<dbReference type="SUPFAM" id="SSF52172">
    <property type="entry name" value="CheY-like"/>
    <property type="match status" value="1"/>
</dbReference>
<reference evidence="22 23" key="1">
    <citation type="submission" date="2016-07" db="EMBL/GenBank/DDBJ databases">
        <title>Draft Genome Sequence of Oceanisphaera psychrotolerans, isolated from coastal sediment samples.</title>
        <authorList>
            <person name="Zhuo S."/>
            <person name="Ruan Z."/>
        </authorList>
    </citation>
    <scope>NUCLEOTIDE SEQUENCE [LARGE SCALE GENOMIC DNA]</scope>
    <source>
        <strain evidence="22 23">LAM-WHM-ZC</strain>
    </source>
</reference>
<dbReference type="InterPro" id="IPR036890">
    <property type="entry name" value="HATPase_C_sf"/>
</dbReference>
<dbReference type="CDD" id="cd17546">
    <property type="entry name" value="REC_hyHK_CKI1_RcsC-like"/>
    <property type="match status" value="1"/>
</dbReference>
<keyword evidence="8" id="KW-0547">Nucleotide-binding</keyword>
<evidence type="ECO:0000256" key="14">
    <source>
        <dbReference type="PROSITE-ProRule" id="PRU00110"/>
    </source>
</evidence>
<comment type="caution">
    <text evidence="22">The sequence shown here is derived from an EMBL/GenBank/DDBJ whole genome shotgun (WGS) entry which is preliminary data.</text>
</comment>
<dbReference type="GO" id="GO:0005524">
    <property type="term" value="F:ATP binding"/>
    <property type="evidence" value="ECO:0007669"/>
    <property type="project" value="UniProtKB-KW"/>
</dbReference>
<dbReference type="PANTHER" id="PTHR45339">
    <property type="entry name" value="HYBRID SIGNAL TRANSDUCTION HISTIDINE KINASE J"/>
    <property type="match status" value="1"/>
</dbReference>
<evidence type="ECO:0000256" key="5">
    <source>
        <dbReference type="ARBA" id="ARBA00022553"/>
    </source>
</evidence>
<name>A0A1J4QG95_9GAMM</name>
<dbReference type="SUPFAM" id="SSF47384">
    <property type="entry name" value="Homodimeric domain of signal transducing histidine kinase"/>
    <property type="match status" value="1"/>
</dbReference>
<keyword evidence="10" id="KW-0067">ATP-binding</keyword>
<dbReference type="PANTHER" id="PTHR45339:SF1">
    <property type="entry name" value="HYBRID SIGNAL TRANSDUCTION HISTIDINE KINASE J"/>
    <property type="match status" value="1"/>
</dbReference>
<evidence type="ECO:0000259" key="19">
    <source>
        <dbReference type="PROSITE" id="PS50110"/>
    </source>
</evidence>
<dbReference type="InterPro" id="IPR001789">
    <property type="entry name" value="Sig_transdc_resp-reg_receiver"/>
</dbReference>
<evidence type="ECO:0000256" key="1">
    <source>
        <dbReference type="ARBA" id="ARBA00000085"/>
    </source>
</evidence>
<evidence type="ECO:0000256" key="4">
    <source>
        <dbReference type="ARBA" id="ARBA00022475"/>
    </source>
</evidence>
<evidence type="ECO:0000313" key="22">
    <source>
        <dbReference type="EMBL" id="OIN09108.1"/>
    </source>
</evidence>
<dbReference type="CDD" id="cd16922">
    <property type="entry name" value="HATPase_EvgS-ArcB-TorS-like"/>
    <property type="match status" value="1"/>
</dbReference>
<keyword evidence="4" id="KW-1003">Cell membrane</keyword>
<keyword evidence="11 17" id="KW-1133">Transmembrane helix</keyword>
<evidence type="ECO:0000256" key="15">
    <source>
        <dbReference type="PROSITE-ProRule" id="PRU00169"/>
    </source>
</evidence>
<protein>
    <recommendedName>
        <fullName evidence="3">histidine kinase</fullName>
        <ecNumber evidence="3">2.7.13.3</ecNumber>
    </recommendedName>
</protein>
<dbReference type="GO" id="GO:0005886">
    <property type="term" value="C:plasma membrane"/>
    <property type="evidence" value="ECO:0007669"/>
    <property type="project" value="UniProtKB-SubCell"/>
</dbReference>
<evidence type="ECO:0000256" key="16">
    <source>
        <dbReference type="SAM" id="Coils"/>
    </source>
</evidence>
<evidence type="ECO:0000256" key="8">
    <source>
        <dbReference type="ARBA" id="ARBA00022741"/>
    </source>
</evidence>
<feature type="domain" description="HAMP" evidence="20">
    <location>
        <begin position="179"/>
        <end position="236"/>
    </location>
</feature>
<evidence type="ECO:0000256" key="13">
    <source>
        <dbReference type="ARBA" id="ARBA00023136"/>
    </source>
</evidence>
<evidence type="ECO:0000256" key="12">
    <source>
        <dbReference type="ARBA" id="ARBA00023012"/>
    </source>
</evidence>
<dbReference type="Pfam" id="PF00512">
    <property type="entry name" value="HisKA"/>
    <property type="match status" value="1"/>
</dbReference>
<dbReference type="Gene3D" id="3.40.50.2300">
    <property type="match status" value="1"/>
</dbReference>
<evidence type="ECO:0000256" key="6">
    <source>
        <dbReference type="ARBA" id="ARBA00022679"/>
    </source>
</evidence>
<dbReference type="EC" id="2.7.13.3" evidence="3"/>
<dbReference type="InterPro" id="IPR003661">
    <property type="entry name" value="HisK_dim/P_dom"/>
</dbReference>
<evidence type="ECO:0000256" key="3">
    <source>
        <dbReference type="ARBA" id="ARBA00012438"/>
    </source>
</evidence>
<dbReference type="Gene3D" id="1.20.120.160">
    <property type="entry name" value="HPT domain"/>
    <property type="match status" value="1"/>
</dbReference>
<dbReference type="PROSITE" id="PS50894">
    <property type="entry name" value="HPT"/>
    <property type="match status" value="1"/>
</dbReference>
<dbReference type="SMART" id="SM00304">
    <property type="entry name" value="HAMP"/>
    <property type="match status" value="1"/>
</dbReference>
<dbReference type="AlphaFoldDB" id="A0A1J4QG95"/>
<evidence type="ECO:0000256" key="2">
    <source>
        <dbReference type="ARBA" id="ARBA00004651"/>
    </source>
</evidence>
<dbReference type="InterPro" id="IPR003594">
    <property type="entry name" value="HATPase_dom"/>
</dbReference>
<dbReference type="EMBL" id="MDKE01000022">
    <property type="protein sequence ID" value="OIN09108.1"/>
    <property type="molecule type" value="Genomic_DNA"/>
</dbReference>
<feature type="modified residue" description="4-aspartylphosphate" evidence="15">
    <location>
        <position position="569"/>
    </location>
</feature>
<comment type="subcellular location">
    <subcellularLocation>
        <location evidence="2">Cell membrane</location>
        <topology evidence="2">Multi-pass membrane protein</topology>
    </subcellularLocation>
</comment>
<evidence type="ECO:0000256" key="17">
    <source>
        <dbReference type="SAM" id="Phobius"/>
    </source>
</evidence>
<evidence type="ECO:0000256" key="10">
    <source>
        <dbReference type="ARBA" id="ARBA00022840"/>
    </source>
</evidence>
<dbReference type="SUPFAM" id="SSF55874">
    <property type="entry name" value="ATPase domain of HSP90 chaperone/DNA topoisomerase II/histidine kinase"/>
    <property type="match status" value="1"/>
</dbReference>
<dbReference type="PRINTS" id="PR00344">
    <property type="entry name" value="BCTRLSENSOR"/>
</dbReference>
<dbReference type="PROSITE" id="PS50110">
    <property type="entry name" value="RESPONSE_REGULATORY"/>
    <property type="match status" value="1"/>
</dbReference>
<dbReference type="CDD" id="cd00082">
    <property type="entry name" value="HisKA"/>
    <property type="match status" value="1"/>
</dbReference>
<dbReference type="OrthoDB" id="6724607at2"/>
<feature type="modified residue" description="Phosphohistidine" evidence="14">
    <location>
        <position position="698"/>
    </location>
</feature>
<dbReference type="SMART" id="SM00387">
    <property type="entry name" value="HATPase_c"/>
    <property type="match status" value="1"/>
</dbReference>
<dbReference type="InterPro" id="IPR036097">
    <property type="entry name" value="HisK_dim/P_sf"/>
</dbReference>
<dbReference type="InterPro" id="IPR011006">
    <property type="entry name" value="CheY-like_superfamily"/>
</dbReference>
<evidence type="ECO:0000256" key="11">
    <source>
        <dbReference type="ARBA" id="ARBA00022989"/>
    </source>
</evidence>
<gene>
    <name evidence="22" type="ORF">BFR47_02195</name>
</gene>
<keyword evidence="12" id="KW-0902">Two-component regulatory system</keyword>
<dbReference type="RefSeq" id="WP_071472776.1">
    <property type="nucleotide sequence ID" value="NZ_MDKE01000022.1"/>
</dbReference>
<keyword evidence="23" id="KW-1185">Reference proteome</keyword>
<feature type="domain" description="Histidine kinase" evidence="18">
    <location>
        <begin position="283"/>
        <end position="500"/>
    </location>
</feature>
<dbReference type="InterPro" id="IPR005467">
    <property type="entry name" value="His_kinase_dom"/>
</dbReference>
<dbReference type="STRING" id="1414654.BFR47_02195"/>
<dbReference type="Pfam" id="PF00072">
    <property type="entry name" value="Response_reg"/>
    <property type="match status" value="1"/>
</dbReference>
<dbReference type="Gene3D" id="1.10.287.130">
    <property type="match status" value="1"/>
</dbReference>
<keyword evidence="16" id="KW-0175">Coiled coil</keyword>
<keyword evidence="9 22" id="KW-0418">Kinase</keyword>
<evidence type="ECO:0000256" key="9">
    <source>
        <dbReference type="ARBA" id="ARBA00022777"/>
    </source>
</evidence>
<keyword evidence="13 17" id="KW-0472">Membrane</keyword>
<keyword evidence="6" id="KW-0808">Transferase</keyword>
<dbReference type="Gene3D" id="6.10.340.10">
    <property type="match status" value="1"/>
</dbReference>
<accession>A0A1J4QG95</accession>
<dbReference type="SMART" id="SM00448">
    <property type="entry name" value="REC"/>
    <property type="match status" value="1"/>
</dbReference>
<feature type="domain" description="Response regulatory" evidence="19">
    <location>
        <begin position="520"/>
        <end position="638"/>
    </location>
</feature>
<dbReference type="GO" id="GO:0000155">
    <property type="term" value="F:phosphorelay sensor kinase activity"/>
    <property type="evidence" value="ECO:0007669"/>
    <property type="project" value="InterPro"/>
</dbReference>
<dbReference type="InterPro" id="IPR004358">
    <property type="entry name" value="Sig_transdc_His_kin-like_C"/>
</dbReference>
<dbReference type="Pfam" id="PF01627">
    <property type="entry name" value="Hpt"/>
    <property type="match status" value="1"/>
</dbReference>
<evidence type="ECO:0000259" key="20">
    <source>
        <dbReference type="PROSITE" id="PS50885"/>
    </source>
</evidence>
<dbReference type="PROSITE" id="PS50109">
    <property type="entry name" value="HIS_KIN"/>
    <property type="match status" value="1"/>
</dbReference>
<evidence type="ECO:0000259" key="21">
    <source>
        <dbReference type="PROSITE" id="PS50894"/>
    </source>
</evidence>
<dbReference type="PROSITE" id="PS50885">
    <property type="entry name" value="HAMP"/>
    <property type="match status" value="1"/>
</dbReference>
<organism evidence="22 23">
    <name type="scientific">Oceanisphaera psychrotolerans</name>
    <dbReference type="NCBI Taxonomy" id="1414654"/>
    <lineage>
        <taxon>Bacteria</taxon>
        <taxon>Pseudomonadati</taxon>
        <taxon>Pseudomonadota</taxon>
        <taxon>Gammaproteobacteria</taxon>
        <taxon>Aeromonadales</taxon>
        <taxon>Aeromonadaceae</taxon>
        <taxon>Oceanisphaera</taxon>
    </lineage>
</organism>
<evidence type="ECO:0000313" key="23">
    <source>
        <dbReference type="Proteomes" id="UP000243073"/>
    </source>
</evidence>
<feature type="domain" description="HPt" evidence="21">
    <location>
        <begin position="659"/>
        <end position="751"/>
    </location>
</feature>
<keyword evidence="7 17" id="KW-0812">Transmembrane</keyword>
<dbReference type="Gene3D" id="3.30.565.10">
    <property type="entry name" value="Histidine kinase-like ATPase, C-terminal domain"/>
    <property type="match status" value="1"/>
</dbReference>
<dbReference type="Proteomes" id="UP000243073">
    <property type="component" value="Unassembled WGS sequence"/>
</dbReference>
<dbReference type="Pfam" id="PF02518">
    <property type="entry name" value="HATPase_c"/>
    <property type="match status" value="1"/>
</dbReference>
<sequence>MFTSFALFPAWRRRHPLGYRLLLLVLGFSLLFSLISTSVQLYLDYRQTQQDMTDRVSLIEQSYLDSLSQSLWDLNLPQTRLQLKSMLDMPHVAQLTLTGDDLAAPLVLTRHEEGDPYLYRFELIYPSPLLGPRPLGQLELAFSRASIREQLVQNALSTFAGQTLTVLAIACSLMLLFQRLVTRHLERMARYVEQLVQGRWHQTLALDRRAGHQQDELDTLVQAINTLRHTVKQDIQHRERRQSELQLDKDRLEALVDKRTQRLRQAKEAAEAADRAKTRFIATMTHELRTPMNGILGTLALLRPALQHSPQGPRLDTLQQSAEHLLMLLNDVLDFAALEQEQLSDAAAPFALTELLDTTRAMMQGYADARRITLEVAAPALPGGHVQGHANRLRQVLINLLSNAIKFTDEHGRVELAVTPVDAGWRFSVSDNGIGIAPAQQQRIFHRFTQADDSITRRYGGTGLGLAISQRLVTAMGGCIRVESQPGRGSRFWFELPLTPAETPPQPMPEVPLPPFPSLSLLLVEDMAINQQIIAALLEQQGHLVSLADSGEQAQSMTEQQAFDVILMDMHLPGMDGLETHRHIQSQAHGLNHDTPVVALTASVTPQDIARYLAAGLRAVVAKPVLWPALHQALIQALGRPVPPRLDNPLLQEQLTVLGHSRLLALLTRFAEELPEQHAALRRELACGDHIELAQLAHRLRGTAHMLGQLNLGNLLARLETLAEQQQPVPSALVEQLNQRVNQTLSELDAIRTRLTHVT</sequence>
<dbReference type="FunFam" id="3.30.565.10:FF:000010">
    <property type="entry name" value="Sensor histidine kinase RcsC"/>
    <property type="match status" value="1"/>
</dbReference>
<dbReference type="InterPro" id="IPR036641">
    <property type="entry name" value="HPT_dom_sf"/>
</dbReference>
<dbReference type="InterPro" id="IPR003660">
    <property type="entry name" value="HAMP_dom"/>
</dbReference>
<dbReference type="SUPFAM" id="SSF47226">
    <property type="entry name" value="Histidine-containing phosphotransfer domain, HPT domain"/>
    <property type="match status" value="1"/>
</dbReference>
<proteinExistence type="predicted"/>
<evidence type="ECO:0000259" key="18">
    <source>
        <dbReference type="PROSITE" id="PS50109"/>
    </source>
</evidence>